<evidence type="ECO:0000313" key="2">
    <source>
        <dbReference type="Proteomes" id="UP000233551"/>
    </source>
</evidence>
<dbReference type="EMBL" id="PGOL01000036">
    <property type="protein sequence ID" value="PKI78813.1"/>
    <property type="molecule type" value="Genomic_DNA"/>
</dbReference>
<proteinExistence type="predicted"/>
<organism evidence="1 2">
    <name type="scientific">Punica granatum</name>
    <name type="common">Pomegranate</name>
    <dbReference type="NCBI Taxonomy" id="22663"/>
    <lineage>
        <taxon>Eukaryota</taxon>
        <taxon>Viridiplantae</taxon>
        <taxon>Streptophyta</taxon>
        <taxon>Embryophyta</taxon>
        <taxon>Tracheophyta</taxon>
        <taxon>Spermatophyta</taxon>
        <taxon>Magnoliopsida</taxon>
        <taxon>eudicotyledons</taxon>
        <taxon>Gunneridae</taxon>
        <taxon>Pentapetalae</taxon>
        <taxon>rosids</taxon>
        <taxon>malvids</taxon>
        <taxon>Myrtales</taxon>
        <taxon>Lythraceae</taxon>
        <taxon>Punica</taxon>
    </lineage>
</organism>
<comment type="caution">
    <text evidence="1">The sequence shown here is derived from an EMBL/GenBank/DDBJ whole genome shotgun (WGS) entry which is preliminary data.</text>
</comment>
<name>A0A2I0LDQ9_PUNGR</name>
<sequence>MSIALQQPPPNFRWLTPKEMQSYKAKLMKSQGFDVDDFPHADGHLVRPAGPGLFDPALYDHLLQLAVANYTANQDTVICKPRLLKSNCECCGVGYFHYMTFEALDRATGTVKEYEARSKKIPPMPRGVSAPCRPRIVDYNRDEMICS</sequence>
<gene>
    <name evidence="1" type="ORF">CRG98_000880</name>
</gene>
<dbReference type="AlphaFoldDB" id="A0A2I0LDQ9"/>
<protein>
    <submittedName>
        <fullName evidence="1">Uncharacterized protein</fullName>
    </submittedName>
</protein>
<evidence type="ECO:0000313" key="1">
    <source>
        <dbReference type="EMBL" id="PKI78813.1"/>
    </source>
</evidence>
<accession>A0A2I0LDQ9</accession>
<reference evidence="1 2" key="1">
    <citation type="submission" date="2017-11" db="EMBL/GenBank/DDBJ databases">
        <title>De-novo sequencing of pomegranate (Punica granatum L.) genome.</title>
        <authorList>
            <person name="Akparov Z."/>
            <person name="Amiraslanov A."/>
            <person name="Hajiyeva S."/>
            <person name="Abbasov M."/>
            <person name="Kaur K."/>
            <person name="Hamwieh A."/>
            <person name="Solovyev V."/>
            <person name="Salamov A."/>
            <person name="Braich B."/>
            <person name="Kosarev P."/>
            <person name="Mahmoud A."/>
            <person name="Hajiyev E."/>
            <person name="Babayeva S."/>
            <person name="Izzatullayeva V."/>
            <person name="Mammadov A."/>
            <person name="Mammadov A."/>
            <person name="Sharifova S."/>
            <person name="Ojaghi J."/>
            <person name="Eynullazada K."/>
            <person name="Bayramov B."/>
            <person name="Abdulazimova A."/>
            <person name="Shahmuradov I."/>
        </authorList>
    </citation>
    <scope>NUCLEOTIDE SEQUENCE [LARGE SCALE GENOMIC DNA]</scope>
    <source>
        <strain evidence="2">cv. AG2017</strain>
        <tissue evidence="1">Leaf</tissue>
    </source>
</reference>
<keyword evidence="2" id="KW-1185">Reference proteome</keyword>
<dbReference type="Proteomes" id="UP000233551">
    <property type="component" value="Unassembled WGS sequence"/>
</dbReference>